<dbReference type="PROSITE" id="PS50983">
    <property type="entry name" value="FE_B12_PBP"/>
    <property type="match status" value="1"/>
</dbReference>
<evidence type="ECO:0000259" key="4">
    <source>
        <dbReference type="PROSITE" id="PS01124"/>
    </source>
</evidence>
<feature type="domain" description="Fe/B12 periplasmic-binding" evidence="5">
    <location>
        <begin position="267"/>
        <end position="524"/>
    </location>
</feature>
<dbReference type="PANTHER" id="PTHR46796">
    <property type="entry name" value="HTH-TYPE TRANSCRIPTIONAL ACTIVATOR RHAS-RELATED"/>
    <property type="match status" value="1"/>
</dbReference>
<dbReference type="Proteomes" id="UP000596857">
    <property type="component" value="Unassembled WGS sequence"/>
</dbReference>
<evidence type="ECO:0000313" key="7">
    <source>
        <dbReference type="Proteomes" id="UP000596857"/>
    </source>
</evidence>
<dbReference type="InterPro" id="IPR002491">
    <property type="entry name" value="ABC_transptr_periplasmic_BD"/>
</dbReference>
<dbReference type="Pfam" id="PF01497">
    <property type="entry name" value="Peripla_BP_2"/>
    <property type="match status" value="1"/>
</dbReference>
<keyword evidence="2" id="KW-0238">DNA-binding</keyword>
<evidence type="ECO:0000256" key="2">
    <source>
        <dbReference type="ARBA" id="ARBA00023125"/>
    </source>
</evidence>
<dbReference type="PROSITE" id="PS01124">
    <property type="entry name" value="HTH_ARAC_FAMILY_2"/>
    <property type="match status" value="1"/>
</dbReference>
<dbReference type="Gene3D" id="3.40.50.1980">
    <property type="entry name" value="Nitrogenase molybdenum iron protein domain"/>
    <property type="match status" value="2"/>
</dbReference>
<evidence type="ECO:0000256" key="1">
    <source>
        <dbReference type="ARBA" id="ARBA00023015"/>
    </source>
</evidence>
<reference evidence="6 7" key="1">
    <citation type="submission" date="2019-10" db="EMBL/GenBank/DDBJ databases">
        <title>Description of Paenibacillus terricola sp. nov.</title>
        <authorList>
            <person name="Carlier A."/>
            <person name="Qi S."/>
        </authorList>
    </citation>
    <scope>NUCLEOTIDE SEQUENCE [LARGE SCALE GENOMIC DNA]</scope>
    <source>
        <strain evidence="6 7">LMG 31459</strain>
    </source>
</reference>
<dbReference type="EMBL" id="WHOB01000020">
    <property type="protein sequence ID" value="NOU78836.1"/>
    <property type="molecule type" value="Genomic_DNA"/>
</dbReference>
<dbReference type="SUPFAM" id="SSF53807">
    <property type="entry name" value="Helical backbone' metal receptor"/>
    <property type="match status" value="1"/>
</dbReference>
<keyword evidence="7" id="KW-1185">Reference proteome</keyword>
<gene>
    <name evidence="6" type="ORF">GC101_08050</name>
</gene>
<dbReference type="PANTHER" id="PTHR46796:SF7">
    <property type="entry name" value="ARAC FAMILY TRANSCRIPTIONAL REGULATOR"/>
    <property type="match status" value="1"/>
</dbReference>
<organism evidence="6 7">
    <name type="scientific">Paenibacillus phytohabitans</name>
    <dbReference type="NCBI Taxonomy" id="2654978"/>
    <lineage>
        <taxon>Bacteria</taxon>
        <taxon>Bacillati</taxon>
        <taxon>Bacillota</taxon>
        <taxon>Bacilli</taxon>
        <taxon>Bacillales</taxon>
        <taxon>Paenibacillaceae</taxon>
        <taxon>Paenibacillus</taxon>
    </lineage>
</organism>
<name>A0ABX1YDG2_9BACL</name>
<comment type="caution">
    <text evidence="6">The sequence shown here is derived from an EMBL/GenBank/DDBJ whole genome shotgun (WGS) entry which is preliminary data.</text>
</comment>
<dbReference type="InterPro" id="IPR009057">
    <property type="entry name" value="Homeodomain-like_sf"/>
</dbReference>
<evidence type="ECO:0000313" key="6">
    <source>
        <dbReference type="EMBL" id="NOU78836.1"/>
    </source>
</evidence>
<dbReference type="Gene3D" id="1.10.10.60">
    <property type="entry name" value="Homeodomain-like"/>
    <property type="match status" value="2"/>
</dbReference>
<sequence length="527" mass="59521">MNPTDGLYKLIDARRVNAAPSESEIHKSDQHTLLIAFQGNGEVEADGYRSEFDSCDVVLLLPDTPWRISVKENPSLEYYSFTFDAYAVDGQGTLQRGELEAAIFPPAHWSEASEKAGLICSCWQGSQWDHMESAIRFQELLLQLWRPAQSGTKDKNAASGAINQSKAYIDSNFAQPLTREKLAGLTGMSVAHYSRLFKKYVGRSPMEYLNSIRIRHAGDLLLRSELTLRDTANRVGYQDEFYFSRKFKSVTGISPSVYIKKQRTSTQIASMAHPYTSHLLALGLTPYAALVNNSRGSGHGLHNIISLGHDQPDLDRLADARPELIISFEPSDYAEPDKAFLFPHIAPTCTVPFEGEWREHFRIIARAVNRLDIAQQWLAAYEELAERLRVNVREKLADENVAVAQYEQGRFRLFGNRNLGTVLYNDLQLARPRQLLNVAHSALLTADQLSEYSIDHLILFTSGNTAQRNMIHHSLASQEAWKELRAVQQGNVYELGDSSLYSCYTSLAHELFLRRSSELLMSDMSRR</sequence>
<accession>A0ABX1YDG2</accession>
<proteinExistence type="predicted"/>
<dbReference type="Pfam" id="PF12833">
    <property type="entry name" value="HTH_18"/>
    <property type="match status" value="1"/>
</dbReference>
<dbReference type="SMART" id="SM00342">
    <property type="entry name" value="HTH_ARAC"/>
    <property type="match status" value="1"/>
</dbReference>
<keyword evidence="3" id="KW-0804">Transcription</keyword>
<dbReference type="SUPFAM" id="SSF46689">
    <property type="entry name" value="Homeodomain-like"/>
    <property type="match status" value="2"/>
</dbReference>
<feature type="domain" description="HTH araC/xylS-type" evidence="4">
    <location>
        <begin position="163"/>
        <end position="261"/>
    </location>
</feature>
<evidence type="ECO:0000256" key="3">
    <source>
        <dbReference type="ARBA" id="ARBA00023163"/>
    </source>
</evidence>
<keyword evidence="1" id="KW-0805">Transcription regulation</keyword>
<protein>
    <submittedName>
        <fullName evidence="6">AraC family transcriptional regulator</fullName>
    </submittedName>
</protein>
<dbReference type="InterPro" id="IPR050204">
    <property type="entry name" value="AraC_XylS_family_regulators"/>
</dbReference>
<dbReference type="InterPro" id="IPR018060">
    <property type="entry name" value="HTH_AraC"/>
</dbReference>
<evidence type="ECO:0000259" key="5">
    <source>
        <dbReference type="PROSITE" id="PS50983"/>
    </source>
</evidence>